<feature type="region of interest" description="Disordered" evidence="1">
    <location>
        <begin position="566"/>
        <end position="586"/>
    </location>
</feature>
<dbReference type="AlphaFoldDB" id="A0A9P1FWF8"/>
<feature type="region of interest" description="Disordered" evidence="1">
    <location>
        <begin position="939"/>
        <end position="968"/>
    </location>
</feature>
<gene>
    <name evidence="2" type="ORF">C1SCF055_LOCUS16344</name>
</gene>
<feature type="region of interest" description="Disordered" evidence="1">
    <location>
        <begin position="804"/>
        <end position="852"/>
    </location>
</feature>
<dbReference type="EMBL" id="CAMXCT030001348">
    <property type="protein sequence ID" value="CAL4776567.1"/>
    <property type="molecule type" value="Genomic_DNA"/>
</dbReference>
<feature type="compositionally biased region" description="Basic residues" evidence="1">
    <location>
        <begin position="330"/>
        <end position="348"/>
    </location>
</feature>
<sequence>MRNKLVIPHELNSRDQHQVLWKYVSSVKKYGVIQGVRGEPWCVLSDGNKPPWRMLSWGTLSRAVYAAYEEDETNPKVLKSITTGLRNAIVLHCRTPTDCLVYLRDFHNRWHGGSSMTFTDTIAETINLDKAWLGYAKSKGWQVRTCGAGQNSWAARQWAFISSQSPEKYSSANVFLHAKALATWLSKSGLMQDLRSYCGSCVFFDEPRLSNSNVIHLLHSWGLILQQYRQIDNSSKRLLFLEGLAFMMPCTAMEPHPDMTCSGREVPWLFETVDMDLMKLVHTPMATSQIYTRAANGGNGKGNGKNKRKATESDSPNGDEEGGGEGGSRSNKKGKGKGVAKSTKRKGSQKGGSGTGHEEKSERTAAWQSILGSTTNPITSQNESESNAEMPVLEATEDSDMNASDAVNPDAAFAAKVFAGPEDGAARQVLWLDDMVSSCLRVVDFEFGKDECGVHRLPKGLSEAMVSRVISFFFSSSLEFAWKKSLTLSGKTLKQWTQVRPALQELIRNAFIEMKTGTATTASGEGSGSSLSAAAMVLGTNTNQAIVSKLLNACKQDESEVAPEVKECPAPEEQAKNGNAKDSAVPGAAAKSADKTAEVEMTHKSLTEVLGFVPSDASMLSHIASGNLDASPVGGANVFEPTTITLPDHVPFDFVAIREIMTELQAAIFRWAYSYESRKHMEDIYVDISKPSPAVLCRFPCELTKEQDFCLPLAGTVSLTPSNHSLPLCVVSKEMTPAARSTEGVSWDAEESELKVVIYVTGDSHKCIGGDQFVPAWSVKSVSKDPFLALGPIRLDVRKPESWMPRKNIVQKDQKKKDQNRQKDQTPKKDQAVEISDDSPEKTTEVPNATKDGQVAKVASQVLDVDDDAEEEETLSIQAPCLMPTHPFGDLKQAGDNIPFAELTRGSFREGTGSSSHIRQLGKVMDKLGFGALRANLIKSEADDGQQPGPAQSKAAKKALKNADHLLR</sequence>
<evidence type="ECO:0000313" key="4">
    <source>
        <dbReference type="Proteomes" id="UP001152797"/>
    </source>
</evidence>
<proteinExistence type="predicted"/>
<organism evidence="2">
    <name type="scientific">Cladocopium goreaui</name>
    <dbReference type="NCBI Taxonomy" id="2562237"/>
    <lineage>
        <taxon>Eukaryota</taxon>
        <taxon>Sar</taxon>
        <taxon>Alveolata</taxon>
        <taxon>Dinophyceae</taxon>
        <taxon>Suessiales</taxon>
        <taxon>Symbiodiniaceae</taxon>
        <taxon>Cladocopium</taxon>
    </lineage>
</organism>
<feature type="compositionally biased region" description="Basic and acidic residues" evidence="1">
    <location>
        <begin position="810"/>
        <end position="832"/>
    </location>
</feature>
<reference evidence="2" key="1">
    <citation type="submission" date="2022-10" db="EMBL/GenBank/DDBJ databases">
        <authorList>
            <person name="Chen Y."/>
            <person name="Dougan E. K."/>
            <person name="Chan C."/>
            <person name="Rhodes N."/>
            <person name="Thang M."/>
        </authorList>
    </citation>
    <scope>NUCLEOTIDE SEQUENCE</scope>
</reference>
<name>A0A9P1FWF8_9DINO</name>
<dbReference type="Proteomes" id="UP001152797">
    <property type="component" value="Unassembled WGS sequence"/>
</dbReference>
<evidence type="ECO:0000313" key="2">
    <source>
        <dbReference type="EMBL" id="CAI3989255.1"/>
    </source>
</evidence>
<dbReference type="OrthoDB" id="428302at2759"/>
<feature type="region of interest" description="Disordered" evidence="1">
    <location>
        <begin position="292"/>
        <end position="364"/>
    </location>
</feature>
<comment type="caution">
    <text evidence="2">The sequence shown here is derived from an EMBL/GenBank/DDBJ whole genome shotgun (WGS) entry which is preliminary data.</text>
</comment>
<reference evidence="3" key="2">
    <citation type="submission" date="2024-04" db="EMBL/GenBank/DDBJ databases">
        <authorList>
            <person name="Chen Y."/>
            <person name="Shah S."/>
            <person name="Dougan E. K."/>
            <person name="Thang M."/>
            <person name="Chan C."/>
        </authorList>
    </citation>
    <scope>NUCLEOTIDE SEQUENCE [LARGE SCALE GENOMIC DNA]</scope>
</reference>
<protein>
    <submittedName>
        <fullName evidence="2">Uncharacterized protein</fullName>
    </submittedName>
</protein>
<evidence type="ECO:0000313" key="3">
    <source>
        <dbReference type="EMBL" id="CAL1142630.1"/>
    </source>
</evidence>
<keyword evidence="4" id="KW-1185">Reference proteome</keyword>
<accession>A0A9P1FWF8</accession>
<dbReference type="EMBL" id="CAMXCT020001348">
    <property type="protein sequence ID" value="CAL1142630.1"/>
    <property type="molecule type" value="Genomic_DNA"/>
</dbReference>
<evidence type="ECO:0000256" key="1">
    <source>
        <dbReference type="SAM" id="MobiDB-lite"/>
    </source>
</evidence>
<feature type="compositionally biased region" description="Basic and acidic residues" evidence="1">
    <location>
        <begin position="566"/>
        <end position="575"/>
    </location>
</feature>
<dbReference type="EMBL" id="CAMXCT010001348">
    <property type="protein sequence ID" value="CAI3989255.1"/>
    <property type="molecule type" value="Genomic_DNA"/>
</dbReference>